<name>K1QU63_MAGGI</name>
<dbReference type="GO" id="GO:0016020">
    <property type="term" value="C:membrane"/>
    <property type="evidence" value="ECO:0007669"/>
    <property type="project" value="UniProtKB-SubCell"/>
</dbReference>
<evidence type="ECO:0000256" key="6">
    <source>
        <dbReference type="ARBA" id="ARBA00022989"/>
    </source>
</evidence>
<keyword evidence="5" id="KW-0130">Cell adhesion</keyword>
<proteinExistence type="predicted"/>
<dbReference type="EMBL" id="JH817216">
    <property type="protein sequence ID" value="EKC34809.1"/>
    <property type="molecule type" value="Genomic_DNA"/>
</dbReference>
<keyword evidence="7" id="KW-0472">Membrane</keyword>
<gene>
    <name evidence="9" type="ORF">CGI_10022510</name>
</gene>
<feature type="domain" description="Cadherin" evidence="8">
    <location>
        <begin position="30"/>
        <end position="112"/>
    </location>
</feature>
<dbReference type="GO" id="GO:0007156">
    <property type="term" value="P:homophilic cell adhesion via plasma membrane adhesion molecules"/>
    <property type="evidence" value="ECO:0007669"/>
    <property type="project" value="InterPro"/>
</dbReference>
<dbReference type="SUPFAM" id="SSF49313">
    <property type="entry name" value="Cadherin-like"/>
    <property type="match status" value="1"/>
</dbReference>
<dbReference type="PANTHER" id="PTHR24025:SF23">
    <property type="entry name" value="NEURAL-CADHERIN"/>
    <property type="match status" value="1"/>
</dbReference>
<keyword evidence="2" id="KW-0812">Transmembrane</keyword>
<evidence type="ECO:0000313" key="9">
    <source>
        <dbReference type="EMBL" id="EKC34809.1"/>
    </source>
</evidence>
<evidence type="ECO:0000256" key="7">
    <source>
        <dbReference type="ARBA" id="ARBA00023136"/>
    </source>
</evidence>
<dbReference type="Gene3D" id="2.60.40.60">
    <property type="entry name" value="Cadherins"/>
    <property type="match status" value="2"/>
</dbReference>
<evidence type="ECO:0000256" key="3">
    <source>
        <dbReference type="ARBA" id="ARBA00022737"/>
    </source>
</evidence>
<organism evidence="9">
    <name type="scientific">Magallana gigas</name>
    <name type="common">Pacific oyster</name>
    <name type="synonym">Crassostrea gigas</name>
    <dbReference type="NCBI Taxonomy" id="29159"/>
    <lineage>
        <taxon>Eukaryota</taxon>
        <taxon>Metazoa</taxon>
        <taxon>Spiralia</taxon>
        <taxon>Lophotrochozoa</taxon>
        <taxon>Mollusca</taxon>
        <taxon>Bivalvia</taxon>
        <taxon>Autobranchia</taxon>
        <taxon>Pteriomorphia</taxon>
        <taxon>Ostreida</taxon>
        <taxon>Ostreoidea</taxon>
        <taxon>Ostreidae</taxon>
        <taxon>Magallana</taxon>
    </lineage>
</organism>
<keyword evidence="6" id="KW-1133">Transmembrane helix</keyword>
<evidence type="ECO:0000256" key="5">
    <source>
        <dbReference type="ARBA" id="ARBA00022889"/>
    </source>
</evidence>
<evidence type="ECO:0000256" key="4">
    <source>
        <dbReference type="ARBA" id="ARBA00022837"/>
    </source>
</evidence>
<dbReference type="CDD" id="cd11304">
    <property type="entry name" value="Cadherin_repeat"/>
    <property type="match status" value="2"/>
</dbReference>
<dbReference type="GO" id="GO:0005911">
    <property type="term" value="C:cell-cell junction"/>
    <property type="evidence" value="ECO:0007669"/>
    <property type="project" value="TreeGrafter"/>
</dbReference>
<dbReference type="InParanoid" id="K1QU63"/>
<dbReference type="InterPro" id="IPR050971">
    <property type="entry name" value="Cadherin-domain_protein"/>
</dbReference>
<evidence type="ECO:0000256" key="1">
    <source>
        <dbReference type="ARBA" id="ARBA00004370"/>
    </source>
</evidence>
<dbReference type="HOGENOM" id="CLU_1385405_0_0_1"/>
<evidence type="ECO:0000256" key="2">
    <source>
        <dbReference type="ARBA" id="ARBA00022692"/>
    </source>
</evidence>
<dbReference type="GO" id="GO:0005509">
    <property type="term" value="F:calcium ion binding"/>
    <property type="evidence" value="ECO:0007669"/>
    <property type="project" value="UniProtKB-UniRule"/>
</dbReference>
<dbReference type="InterPro" id="IPR015919">
    <property type="entry name" value="Cadherin-like_sf"/>
</dbReference>
<sequence length="208" mass="22569">MSSLSTNSRQFLIPHIKIPHFQKVFYKDKEPDESPFGCSSITIQTGDDIIPKFTIVNNAVVTTNNVIDFDTGDVIYTLVIVGVDSSTRDPRKTGTMTIKVNIEPVNEFTPVIHDQPLCTNISNATPLGTEIFPINATDGDAPPHGNLSYMITDGNEKGIFRICEKTGKIHLDRSVASAAGTTFTLTVKVTDGDFCSSAVLKILITSSC</sequence>
<dbReference type="SMART" id="SM00112">
    <property type="entry name" value="CA"/>
    <property type="match status" value="2"/>
</dbReference>
<dbReference type="AlphaFoldDB" id="K1QU63"/>
<protein>
    <submittedName>
        <fullName evidence="9">Protocadherin-23</fullName>
    </submittedName>
</protein>
<keyword evidence="3" id="KW-0677">Repeat</keyword>
<dbReference type="PROSITE" id="PS50268">
    <property type="entry name" value="CADHERIN_2"/>
    <property type="match status" value="2"/>
</dbReference>
<dbReference type="Pfam" id="PF00028">
    <property type="entry name" value="Cadherin"/>
    <property type="match status" value="1"/>
</dbReference>
<reference evidence="9" key="1">
    <citation type="journal article" date="2012" name="Nature">
        <title>The oyster genome reveals stress adaptation and complexity of shell formation.</title>
        <authorList>
            <person name="Zhang G."/>
            <person name="Fang X."/>
            <person name="Guo X."/>
            <person name="Li L."/>
            <person name="Luo R."/>
            <person name="Xu F."/>
            <person name="Yang P."/>
            <person name="Zhang L."/>
            <person name="Wang X."/>
            <person name="Qi H."/>
            <person name="Xiong Z."/>
            <person name="Que H."/>
            <person name="Xie Y."/>
            <person name="Holland P.W."/>
            <person name="Paps J."/>
            <person name="Zhu Y."/>
            <person name="Wu F."/>
            <person name="Chen Y."/>
            <person name="Wang J."/>
            <person name="Peng C."/>
            <person name="Meng J."/>
            <person name="Yang L."/>
            <person name="Liu J."/>
            <person name="Wen B."/>
            <person name="Zhang N."/>
            <person name="Huang Z."/>
            <person name="Zhu Q."/>
            <person name="Feng Y."/>
            <person name="Mount A."/>
            <person name="Hedgecock D."/>
            <person name="Xu Z."/>
            <person name="Liu Y."/>
            <person name="Domazet-Loso T."/>
            <person name="Du Y."/>
            <person name="Sun X."/>
            <person name="Zhang S."/>
            <person name="Liu B."/>
            <person name="Cheng P."/>
            <person name="Jiang X."/>
            <person name="Li J."/>
            <person name="Fan D."/>
            <person name="Wang W."/>
            <person name="Fu W."/>
            <person name="Wang T."/>
            <person name="Wang B."/>
            <person name="Zhang J."/>
            <person name="Peng Z."/>
            <person name="Li Y."/>
            <person name="Li N."/>
            <person name="Wang J."/>
            <person name="Chen M."/>
            <person name="He Y."/>
            <person name="Tan F."/>
            <person name="Song X."/>
            <person name="Zheng Q."/>
            <person name="Huang R."/>
            <person name="Yang H."/>
            <person name="Du X."/>
            <person name="Chen L."/>
            <person name="Yang M."/>
            <person name="Gaffney P.M."/>
            <person name="Wang S."/>
            <person name="Luo L."/>
            <person name="She Z."/>
            <person name="Ming Y."/>
            <person name="Huang W."/>
            <person name="Zhang S."/>
            <person name="Huang B."/>
            <person name="Zhang Y."/>
            <person name="Qu T."/>
            <person name="Ni P."/>
            <person name="Miao G."/>
            <person name="Wang J."/>
            <person name="Wang Q."/>
            <person name="Steinberg C.E."/>
            <person name="Wang H."/>
            <person name="Li N."/>
            <person name="Qian L."/>
            <person name="Zhang G."/>
            <person name="Li Y."/>
            <person name="Yang H."/>
            <person name="Liu X."/>
            <person name="Wang J."/>
            <person name="Yin Y."/>
            <person name="Wang J."/>
        </authorList>
    </citation>
    <scope>NUCLEOTIDE SEQUENCE [LARGE SCALE GENOMIC DNA]</scope>
    <source>
        <strain evidence="9">05x7-T-G4-1.051#20</strain>
    </source>
</reference>
<evidence type="ECO:0000259" key="8">
    <source>
        <dbReference type="PROSITE" id="PS50268"/>
    </source>
</evidence>
<dbReference type="InterPro" id="IPR002126">
    <property type="entry name" value="Cadherin-like_dom"/>
</dbReference>
<dbReference type="PANTHER" id="PTHR24025">
    <property type="entry name" value="DESMOGLEIN FAMILY MEMBER"/>
    <property type="match status" value="1"/>
</dbReference>
<feature type="domain" description="Cadherin" evidence="8">
    <location>
        <begin position="113"/>
        <end position="204"/>
    </location>
</feature>
<accession>K1QU63</accession>
<comment type="subcellular location">
    <subcellularLocation>
        <location evidence="1">Membrane</location>
    </subcellularLocation>
</comment>
<keyword evidence="4" id="KW-0106">Calcium</keyword>